<evidence type="ECO:0000256" key="6">
    <source>
        <dbReference type="ARBA" id="ARBA00022989"/>
    </source>
</evidence>
<accession>A0A6J7H4Q8</accession>
<sequence length="197" mass="21568">MKPAPIDHAMLPVANDKILNIPNSLTALRLLAVPILIWLLALDTSDARAWATVVFLLAAFTDLLDGAIARKRGEITSFGKLADPIADKALIGTALIGLSIMNDLAWWITIVILVRELGVTFLRMWVLKFGVIPASRGGKAKTMAQIIAISMYLYVPENLVWWNNVAEGVMAIAVLLTLITGFDYVMRALKLRRSSNG</sequence>
<keyword evidence="6 11" id="KW-1133">Transmembrane helix</keyword>
<evidence type="ECO:0000256" key="11">
    <source>
        <dbReference type="SAM" id="Phobius"/>
    </source>
</evidence>
<comment type="subcellular location">
    <subcellularLocation>
        <location evidence="1">Membrane</location>
        <topology evidence="1">Multi-pass membrane protein</topology>
    </subcellularLocation>
</comment>
<keyword evidence="10" id="KW-1208">Phospholipid metabolism</keyword>
<keyword evidence="8 11" id="KW-0472">Membrane</keyword>
<keyword evidence="5 11" id="KW-0812">Transmembrane</keyword>
<dbReference type="InterPro" id="IPR000462">
    <property type="entry name" value="CDP-OH_P_trans"/>
</dbReference>
<protein>
    <submittedName>
        <fullName evidence="12">Unannotated protein</fullName>
    </submittedName>
</protein>
<keyword evidence="4" id="KW-0808">Transferase</keyword>
<organism evidence="12">
    <name type="scientific">freshwater metagenome</name>
    <dbReference type="NCBI Taxonomy" id="449393"/>
    <lineage>
        <taxon>unclassified sequences</taxon>
        <taxon>metagenomes</taxon>
        <taxon>ecological metagenomes</taxon>
    </lineage>
</organism>
<feature type="transmembrane region" description="Helical" evidence="11">
    <location>
        <begin position="161"/>
        <end position="185"/>
    </location>
</feature>
<gene>
    <name evidence="12" type="ORF">UFOPK3576_01316</name>
</gene>
<dbReference type="PIRSF" id="PIRSF000847">
    <property type="entry name" value="Phos_ph_gly_syn"/>
    <property type="match status" value="1"/>
</dbReference>
<dbReference type="GO" id="GO:0046474">
    <property type="term" value="P:glycerophospholipid biosynthetic process"/>
    <property type="evidence" value="ECO:0007669"/>
    <property type="project" value="TreeGrafter"/>
</dbReference>
<evidence type="ECO:0000256" key="8">
    <source>
        <dbReference type="ARBA" id="ARBA00023136"/>
    </source>
</evidence>
<dbReference type="InterPro" id="IPR048254">
    <property type="entry name" value="CDP_ALCOHOL_P_TRANSF_CS"/>
</dbReference>
<dbReference type="NCBIfam" id="TIGR00560">
    <property type="entry name" value="pgsA"/>
    <property type="match status" value="1"/>
</dbReference>
<dbReference type="Pfam" id="PF01066">
    <property type="entry name" value="CDP-OH_P_transf"/>
    <property type="match status" value="1"/>
</dbReference>
<name>A0A6J7H4Q8_9ZZZZ</name>
<evidence type="ECO:0000256" key="10">
    <source>
        <dbReference type="ARBA" id="ARBA00023264"/>
    </source>
</evidence>
<dbReference type="GO" id="GO:0016020">
    <property type="term" value="C:membrane"/>
    <property type="evidence" value="ECO:0007669"/>
    <property type="project" value="UniProtKB-SubCell"/>
</dbReference>
<dbReference type="InterPro" id="IPR004570">
    <property type="entry name" value="Phosphatidylglycerol_P_synth"/>
</dbReference>
<dbReference type="PANTHER" id="PTHR14269">
    <property type="entry name" value="CDP-DIACYLGLYCEROL--GLYCEROL-3-PHOSPHATE 3-PHOSPHATIDYLTRANSFERASE-RELATED"/>
    <property type="match status" value="1"/>
</dbReference>
<reference evidence="12" key="1">
    <citation type="submission" date="2020-05" db="EMBL/GenBank/DDBJ databases">
        <authorList>
            <person name="Chiriac C."/>
            <person name="Salcher M."/>
            <person name="Ghai R."/>
            <person name="Kavagutti S V."/>
        </authorList>
    </citation>
    <scope>NUCLEOTIDE SEQUENCE</scope>
</reference>
<dbReference type="EMBL" id="CAFBMO010000065">
    <property type="protein sequence ID" value="CAB4914038.1"/>
    <property type="molecule type" value="Genomic_DNA"/>
</dbReference>
<proteinExistence type="inferred from homology"/>
<evidence type="ECO:0000313" key="12">
    <source>
        <dbReference type="EMBL" id="CAB4914038.1"/>
    </source>
</evidence>
<dbReference type="PROSITE" id="PS00379">
    <property type="entry name" value="CDP_ALCOHOL_P_TRANSF"/>
    <property type="match status" value="1"/>
</dbReference>
<feature type="transmembrane region" description="Helical" evidence="11">
    <location>
        <begin position="47"/>
        <end position="69"/>
    </location>
</feature>
<evidence type="ECO:0000256" key="7">
    <source>
        <dbReference type="ARBA" id="ARBA00023098"/>
    </source>
</evidence>
<keyword evidence="7" id="KW-0443">Lipid metabolism</keyword>
<evidence type="ECO:0000256" key="9">
    <source>
        <dbReference type="ARBA" id="ARBA00023209"/>
    </source>
</evidence>
<dbReference type="PANTHER" id="PTHR14269:SF62">
    <property type="entry name" value="CDP-DIACYLGLYCEROL--GLYCEROL-3-PHOSPHATE 3-PHOSPHATIDYLTRANSFERASE 1, CHLOROPLASTIC"/>
    <property type="match status" value="1"/>
</dbReference>
<evidence type="ECO:0000256" key="2">
    <source>
        <dbReference type="ARBA" id="ARBA00010441"/>
    </source>
</evidence>
<dbReference type="GO" id="GO:0008444">
    <property type="term" value="F:CDP-diacylglycerol-glycerol-3-phosphate 3-phosphatidyltransferase activity"/>
    <property type="evidence" value="ECO:0007669"/>
    <property type="project" value="InterPro"/>
</dbReference>
<dbReference type="AlphaFoldDB" id="A0A6J7H4Q8"/>
<evidence type="ECO:0000256" key="1">
    <source>
        <dbReference type="ARBA" id="ARBA00004141"/>
    </source>
</evidence>
<evidence type="ECO:0000256" key="4">
    <source>
        <dbReference type="ARBA" id="ARBA00022679"/>
    </source>
</evidence>
<evidence type="ECO:0000256" key="3">
    <source>
        <dbReference type="ARBA" id="ARBA00022516"/>
    </source>
</evidence>
<evidence type="ECO:0000256" key="5">
    <source>
        <dbReference type="ARBA" id="ARBA00022692"/>
    </source>
</evidence>
<dbReference type="InterPro" id="IPR050324">
    <property type="entry name" value="CDP-alcohol_PTase-I"/>
</dbReference>
<dbReference type="InterPro" id="IPR043130">
    <property type="entry name" value="CDP-OH_PTrfase_TM_dom"/>
</dbReference>
<keyword evidence="3" id="KW-0444">Lipid biosynthesis</keyword>
<dbReference type="Gene3D" id="1.20.120.1760">
    <property type="match status" value="1"/>
</dbReference>
<feature type="transmembrane region" description="Helical" evidence="11">
    <location>
        <begin position="21"/>
        <end position="41"/>
    </location>
</feature>
<keyword evidence="9" id="KW-0594">Phospholipid biosynthesis</keyword>
<comment type="similarity">
    <text evidence="2">Belongs to the CDP-alcohol phosphatidyltransferase class-I family.</text>
</comment>